<dbReference type="Gene3D" id="3.40.50.1820">
    <property type="entry name" value="alpha/beta hydrolase"/>
    <property type="match status" value="1"/>
</dbReference>
<reference evidence="2" key="1">
    <citation type="journal article" date="2021" name="Front. Microbiol.">
        <title>Comprehensive Comparative Genomics and Phenotyping of Methylobacterium Species.</title>
        <authorList>
            <person name="Alessa O."/>
            <person name="Ogura Y."/>
            <person name="Fujitani Y."/>
            <person name="Takami H."/>
            <person name="Hayashi T."/>
            <person name="Sahin N."/>
            <person name="Tani A."/>
        </authorList>
    </citation>
    <scope>NUCLEOTIDE SEQUENCE</scope>
    <source>
        <strain evidence="2">DSM 23632</strain>
    </source>
</reference>
<dbReference type="PANTHER" id="PTHR43433:SF4">
    <property type="entry name" value="NON-HEME CHLOROPEROXIDASE-RELATED"/>
    <property type="match status" value="1"/>
</dbReference>
<dbReference type="Pfam" id="PF00561">
    <property type="entry name" value="Abhydrolase_1"/>
    <property type="match status" value="1"/>
</dbReference>
<accession>A0ABQ4U3S1</accession>
<keyword evidence="3" id="KW-1185">Reference proteome</keyword>
<dbReference type="EMBL" id="BPRB01000208">
    <property type="protein sequence ID" value="GJE61401.1"/>
    <property type="molecule type" value="Genomic_DNA"/>
</dbReference>
<evidence type="ECO:0000313" key="2">
    <source>
        <dbReference type="EMBL" id="GJE61401.1"/>
    </source>
</evidence>
<gene>
    <name evidence="2" type="ORF">MPOCJGCO_3523</name>
</gene>
<organism evidence="2 3">
    <name type="scientific">Methylobacterium trifolii</name>
    <dbReference type="NCBI Taxonomy" id="1003092"/>
    <lineage>
        <taxon>Bacteria</taxon>
        <taxon>Pseudomonadati</taxon>
        <taxon>Pseudomonadota</taxon>
        <taxon>Alphaproteobacteria</taxon>
        <taxon>Hyphomicrobiales</taxon>
        <taxon>Methylobacteriaceae</taxon>
        <taxon>Methylobacterium</taxon>
    </lineage>
</organism>
<dbReference type="SUPFAM" id="SSF53474">
    <property type="entry name" value="alpha/beta-Hydrolases"/>
    <property type="match status" value="1"/>
</dbReference>
<feature type="domain" description="AB hydrolase-1" evidence="1">
    <location>
        <begin position="22"/>
        <end position="259"/>
    </location>
</feature>
<dbReference type="PANTHER" id="PTHR43433">
    <property type="entry name" value="HYDROLASE, ALPHA/BETA FOLD FAMILY PROTEIN"/>
    <property type="match status" value="1"/>
</dbReference>
<dbReference type="InterPro" id="IPR050471">
    <property type="entry name" value="AB_hydrolase"/>
</dbReference>
<dbReference type="Proteomes" id="UP001055057">
    <property type="component" value="Unassembled WGS sequence"/>
</dbReference>
<dbReference type="InterPro" id="IPR000073">
    <property type="entry name" value="AB_hydrolase_1"/>
</dbReference>
<dbReference type="InterPro" id="IPR000639">
    <property type="entry name" value="Epox_hydrolase-like"/>
</dbReference>
<sequence>MAFIETQDGTRLFYKDWGSGRPVVLIHGWPLDADMWEYQMPALTEAGFRTIAYDRRGFGRSDQPWSGYDYDTFADDLKAVLDHLDLQEAVLVGFSMGGGEMARYMSRHGGARVSKAVLVSAVTPYLLKAADHPEGVDASVFQGMVDGLKADRPKFLADFSKTFFGAGLFSSPASSEMIQWTGNLAMLASPKATVDCVHAFGETDFRADMAHFKVPTLVIHGDDDQTVPIDISAKAAAAAIADARLVIYDGAPHALPFTHADRLTVDLLAFLRT</sequence>
<reference evidence="2" key="2">
    <citation type="submission" date="2021-08" db="EMBL/GenBank/DDBJ databases">
        <authorList>
            <person name="Tani A."/>
            <person name="Ola A."/>
            <person name="Ogura Y."/>
            <person name="Katsura K."/>
            <person name="Hayashi T."/>
        </authorList>
    </citation>
    <scope>NUCLEOTIDE SEQUENCE</scope>
    <source>
        <strain evidence="2">DSM 23632</strain>
    </source>
</reference>
<protein>
    <submittedName>
        <fullName evidence="2">Arylesterase</fullName>
    </submittedName>
</protein>
<dbReference type="PRINTS" id="PR00111">
    <property type="entry name" value="ABHYDROLASE"/>
</dbReference>
<evidence type="ECO:0000259" key="1">
    <source>
        <dbReference type="Pfam" id="PF00561"/>
    </source>
</evidence>
<dbReference type="InterPro" id="IPR029058">
    <property type="entry name" value="AB_hydrolase_fold"/>
</dbReference>
<name>A0ABQ4U3S1_9HYPH</name>
<comment type="caution">
    <text evidence="2">The sequence shown here is derived from an EMBL/GenBank/DDBJ whole genome shotgun (WGS) entry which is preliminary data.</text>
</comment>
<dbReference type="RefSeq" id="WP_238183965.1">
    <property type="nucleotide sequence ID" value="NZ_BPRB01000208.1"/>
</dbReference>
<evidence type="ECO:0000313" key="3">
    <source>
        <dbReference type="Proteomes" id="UP001055057"/>
    </source>
</evidence>
<dbReference type="PRINTS" id="PR00412">
    <property type="entry name" value="EPOXHYDRLASE"/>
</dbReference>
<proteinExistence type="predicted"/>